<protein>
    <submittedName>
        <fullName evidence="2">Uncharacterized protein</fullName>
    </submittedName>
</protein>
<accession>A0A387B5H6</accession>
<dbReference type="RefSeq" id="WP_120763251.1">
    <property type="nucleotide sequence ID" value="NZ_CP032630.1"/>
</dbReference>
<feature type="transmembrane region" description="Helical" evidence="1">
    <location>
        <begin position="353"/>
        <end position="378"/>
    </location>
</feature>
<reference evidence="3" key="1">
    <citation type="submission" date="2018-09" db="EMBL/GenBank/DDBJ databases">
        <title>Genome sequencing of strain 2DFWR-13.</title>
        <authorList>
            <person name="Heo J."/>
            <person name="Kim S.-J."/>
            <person name="Kwon S.-W."/>
        </authorList>
    </citation>
    <scope>NUCLEOTIDE SEQUENCE [LARGE SCALE GENOMIC DNA]</scope>
    <source>
        <strain evidence="3">2DFWR-13</strain>
    </source>
</reference>
<sequence length="408" mass="44457">MLTTAARALARSWPGLLAWFLAGWTARLLLLRLAGAVGNEWPLLGQLILPLAVIARLASYVAMFLVLRSALPHVPDPESTAAGWRGFLSRWGTAISAAILPFFVIYAAWGMIAEDSRDYASSALDQANYFADQSARALDVTVDAWSLSLLAVAFAARWLLQRFREKLPRWTAVVSAYLEAVWVLVALLIVRELLAGVPNWFATRRMFAPVVDAVVRWRDDTPWFRGLGDAFSWLMTQLGDVVFQPLAWVALAGVVYLGSRTVADRSTAGARTRRARAVAVERWNRLPGWVRTGVTAITGGFQERWLPIAGSVRLIWSAGPLVLAGFLLAYAVVHAAGEWAGMGLFRMLGPNPYAFWAAVDELIDLAIVMIVIPLQLVLVAAAYDTAARGGVAPLSPVAAAEPEAVPNR</sequence>
<evidence type="ECO:0000313" key="2">
    <source>
        <dbReference type="EMBL" id="AYF98882.1"/>
    </source>
</evidence>
<dbReference type="OrthoDB" id="3802671at2"/>
<feature type="transmembrane region" description="Helical" evidence="1">
    <location>
        <begin position="46"/>
        <end position="67"/>
    </location>
</feature>
<dbReference type="KEGG" id="lyd:D7I47_11870"/>
<keyword evidence="1" id="KW-1133">Transmembrane helix</keyword>
<keyword evidence="1" id="KW-0812">Transmembrane</keyword>
<keyword evidence="3" id="KW-1185">Reference proteome</keyword>
<dbReference type="Proteomes" id="UP000278886">
    <property type="component" value="Chromosome"/>
</dbReference>
<feature type="transmembrane region" description="Helical" evidence="1">
    <location>
        <begin position="172"/>
        <end position="190"/>
    </location>
</feature>
<feature type="transmembrane region" description="Helical" evidence="1">
    <location>
        <begin position="241"/>
        <end position="258"/>
    </location>
</feature>
<dbReference type="AlphaFoldDB" id="A0A387B5H6"/>
<name>A0A387B5H6_9MICO</name>
<feature type="transmembrane region" description="Helical" evidence="1">
    <location>
        <begin position="314"/>
        <end position="333"/>
    </location>
</feature>
<feature type="transmembrane region" description="Helical" evidence="1">
    <location>
        <begin position="88"/>
        <end position="109"/>
    </location>
</feature>
<dbReference type="EMBL" id="CP032630">
    <property type="protein sequence ID" value="AYF98882.1"/>
    <property type="molecule type" value="Genomic_DNA"/>
</dbReference>
<gene>
    <name evidence="2" type="ORF">D7I47_11870</name>
</gene>
<evidence type="ECO:0000256" key="1">
    <source>
        <dbReference type="SAM" id="Phobius"/>
    </source>
</evidence>
<proteinExistence type="predicted"/>
<evidence type="ECO:0000313" key="3">
    <source>
        <dbReference type="Proteomes" id="UP000278886"/>
    </source>
</evidence>
<organism evidence="2 3">
    <name type="scientific">Protaetiibacter intestinalis</name>
    <dbReference type="NCBI Taxonomy" id="2419774"/>
    <lineage>
        <taxon>Bacteria</taxon>
        <taxon>Bacillati</taxon>
        <taxon>Actinomycetota</taxon>
        <taxon>Actinomycetes</taxon>
        <taxon>Micrococcales</taxon>
        <taxon>Microbacteriaceae</taxon>
        <taxon>Protaetiibacter</taxon>
    </lineage>
</organism>
<keyword evidence="1" id="KW-0472">Membrane</keyword>
<feature type="transmembrane region" description="Helical" evidence="1">
    <location>
        <begin position="144"/>
        <end position="160"/>
    </location>
</feature>